<proteinExistence type="predicted"/>
<accession>A0A4Y2CTR6</accession>
<feature type="region of interest" description="Disordered" evidence="1">
    <location>
        <begin position="48"/>
        <end position="81"/>
    </location>
</feature>
<organism evidence="2 3">
    <name type="scientific">Araneus ventricosus</name>
    <name type="common">Orbweaver spider</name>
    <name type="synonym">Epeira ventricosa</name>
    <dbReference type="NCBI Taxonomy" id="182803"/>
    <lineage>
        <taxon>Eukaryota</taxon>
        <taxon>Metazoa</taxon>
        <taxon>Ecdysozoa</taxon>
        <taxon>Arthropoda</taxon>
        <taxon>Chelicerata</taxon>
        <taxon>Arachnida</taxon>
        <taxon>Araneae</taxon>
        <taxon>Araneomorphae</taxon>
        <taxon>Entelegynae</taxon>
        <taxon>Araneoidea</taxon>
        <taxon>Araneidae</taxon>
        <taxon>Araneus</taxon>
    </lineage>
</organism>
<protein>
    <submittedName>
        <fullName evidence="2">Uncharacterized protein</fullName>
    </submittedName>
</protein>
<comment type="caution">
    <text evidence="2">The sequence shown here is derived from an EMBL/GenBank/DDBJ whole genome shotgun (WGS) entry which is preliminary data.</text>
</comment>
<reference evidence="2 3" key="1">
    <citation type="journal article" date="2019" name="Sci. Rep.">
        <title>Orb-weaving spider Araneus ventricosus genome elucidates the spidroin gene catalogue.</title>
        <authorList>
            <person name="Kono N."/>
            <person name="Nakamura H."/>
            <person name="Ohtoshi R."/>
            <person name="Moran D.A.P."/>
            <person name="Shinohara A."/>
            <person name="Yoshida Y."/>
            <person name="Fujiwara M."/>
            <person name="Mori M."/>
            <person name="Tomita M."/>
            <person name="Arakawa K."/>
        </authorList>
    </citation>
    <scope>NUCLEOTIDE SEQUENCE [LARGE SCALE GENOMIC DNA]</scope>
</reference>
<gene>
    <name evidence="2" type="ORF">AVEN_15430_1</name>
</gene>
<dbReference type="EMBL" id="BGPR01000239">
    <property type="protein sequence ID" value="GBM07187.1"/>
    <property type="molecule type" value="Genomic_DNA"/>
</dbReference>
<dbReference type="Proteomes" id="UP000499080">
    <property type="component" value="Unassembled WGS sequence"/>
</dbReference>
<keyword evidence="3" id="KW-1185">Reference proteome</keyword>
<dbReference type="AlphaFoldDB" id="A0A4Y2CTR6"/>
<name>A0A4Y2CTR6_ARAVE</name>
<evidence type="ECO:0000313" key="2">
    <source>
        <dbReference type="EMBL" id="GBM07187.1"/>
    </source>
</evidence>
<evidence type="ECO:0000256" key="1">
    <source>
        <dbReference type="SAM" id="MobiDB-lite"/>
    </source>
</evidence>
<evidence type="ECO:0000313" key="3">
    <source>
        <dbReference type="Proteomes" id="UP000499080"/>
    </source>
</evidence>
<sequence>MSSSTFSATPLCARERKFRGKDLLPNKSLVVFFSQELNNKSRALDSHSFRGKYNTIPGTRRPQHRINYNHREPSSFKSSSARKGVSAFGNLHISFEGKRRRLIWARF</sequence>